<gene>
    <name evidence="1" type="ORF">HNP84_007318</name>
</gene>
<sequence>MPFKTWAPFDVLTAGDVNTYLMQQVIIRCTSTTRPLSPGEGWHIYETDTGKFLVYKAGAWVPQGLDRLMATKTNDELVGNSITYQDDDHLFLPVEANSTYRFEMYLWVTSSAAGDFKMCFTGPTNTNIFFSVLGYQIGATTDSQLKMPTFQWFNLSGGAGAGFTEFGCGVGAFSPIWFKGTLVTSAAPGTLRLQWAQNAANATATILKQGSWMSLEKF</sequence>
<proteinExistence type="predicted"/>
<dbReference type="AlphaFoldDB" id="A0A840PFL7"/>
<accession>A0A840PFL7</accession>
<dbReference type="Proteomes" id="UP000578449">
    <property type="component" value="Unassembled WGS sequence"/>
</dbReference>
<organism evidence="1 2">
    <name type="scientific">Thermocatellispora tengchongensis</name>
    <dbReference type="NCBI Taxonomy" id="1073253"/>
    <lineage>
        <taxon>Bacteria</taxon>
        <taxon>Bacillati</taxon>
        <taxon>Actinomycetota</taxon>
        <taxon>Actinomycetes</taxon>
        <taxon>Streptosporangiales</taxon>
        <taxon>Streptosporangiaceae</taxon>
        <taxon>Thermocatellispora</taxon>
    </lineage>
</organism>
<reference evidence="1 2" key="1">
    <citation type="submission" date="2020-08" db="EMBL/GenBank/DDBJ databases">
        <title>Genomic Encyclopedia of Type Strains, Phase IV (KMG-IV): sequencing the most valuable type-strain genomes for metagenomic binning, comparative biology and taxonomic classification.</title>
        <authorList>
            <person name="Goeker M."/>
        </authorList>
    </citation>
    <scope>NUCLEOTIDE SEQUENCE [LARGE SCALE GENOMIC DNA]</scope>
    <source>
        <strain evidence="1 2">DSM 45615</strain>
    </source>
</reference>
<dbReference type="RefSeq" id="WP_185054473.1">
    <property type="nucleotide sequence ID" value="NZ_BAABIX010000038.1"/>
</dbReference>
<evidence type="ECO:0000313" key="2">
    <source>
        <dbReference type="Proteomes" id="UP000578449"/>
    </source>
</evidence>
<name>A0A840PFL7_9ACTN</name>
<protein>
    <submittedName>
        <fullName evidence="1">Uncharacterized protein</fullName>
    </submittedName>
</protein>
<comment type="caution">
    <text evidence="1">The sequence shown here is derived from an EMBL/GenBank/DDBJ whole genome shotgun (WGS) entry which is preliminary data.</text>
</comment>
<dbReference type="EMBL" id="JACHGN010000019">
    <property type="protein sequence ID" value="MBB5137566.1"/>
    <property type="molecule type" value="Genomic_DNA"/>
</dbReference>
<keyword evidence="2" id="KW-1185">Reference proteome</keyword>
<evidence type="ECO:0000313" key="1">
    <source>
        <dbReference type="EMBL" id="MBB5137566.1"/>
    </source>
</evidence>